<name>A0AB74CRK8_ENTFC</name>
<dbReference type="RefSeq" id="WP_002348326.1">
    <property type="nucleotide sequence ID" value="NZ_PTUT01000054.1"/>
</dbReference>
<dbReference type="AlphaFoldDB" id="A0AB74CRK8"/>
<dbReference type="EMBL" id="RKNM01000013">
    <property type="protein sequence ID" value="ROX54916.1"/>
    <property type="molecule type" value="Genomic_DNA"/>
</dbReference>
<evidence type="ECO:0000313" key="2">
    <source>
        <dbReference type="Proteomes" id="UP000281752"/>
    </source>
</evidence>
<organism evidence="1 2">
    <name type="scientific">Enterococcus faecium</name>
    <name type="common">Streptococcus faecium</name>
    <dbReference type="NCBI Taxonomy" id="1352"/>
    <lineage>
        <taxon>Bacteria</taxon>
        <taxon>Bacillati</taxon>
        <taxon>Bacillota</taxon>
        <taxon>Bacilli</taxon>
        <taxon>Lactobacillales</taxon>
        <taxon>Enterococcaceae</taxon>
        <taxon>Enterococcus</taxon>
    </lineage>
</organism>
<gene>
    <name evidence="1" type="ORF">EGW36_10205</name>
</gene>
<comment type="caution">
    <text evidence="1">The sequence shown here is derived from an EMBL/GenBank/DDBJ whole genome shotgun (WGS) entry which is preliminary data.</text>
</comment>
<evidence type="ECO:0000313" key="1">
    <source>
        <dbReference type="EMBL" id="ROX54916.1"/>
    </source>
</evidence>
<protein>
    <submittedName>
        <fullName evidence="1">Uncharacterized protein</fullName>
    </submittedName>
</protein>
<dbReference type="Proteomes" id="UP000281752">
    <property type="component" value="Unassembled WGS sequence"/>
</dbReference>
<sequence length="100" mass="11107">MTIFPVSEPYEQTVGAFVKAIHDHREQQPGDLLIIAKLITDLTDMDEPPLRLLMGSDAVAYAEAASKALSDSDTKWKHLSESINFDQIGETISLARNKYS</sequence>
<accession>A0AB74CRK8</accession>
<reference evidence="1 2" key="1">
    <citation type="submission" date="2018-10" db="EMBL/GenBank/DDBJ databases">
        <title>Genotypes and phenotypes of Enterococci isolated from broiler chickens.</title>
        <authorList>
            <person name="Muhammad A.R."/>
            <person name="Diarra M.S."/>
        </authorList>
    </citation>
    <scope>NUCLEOTIDE SEQUENCE [LARGE SCALE GENOMIC DNA]</scope>
    <source>
        <strain evidence="1 2">P5 C A 35</strain>
    </source>
</reference>
<dbReference type="Gene3D" id="3.40.50.720">
    <property type="entry name" value="NAD(P)-binding Rossmann-like Domain"/>
    <property type="match status" value="1"/>
</dbReference>
<proteinExistence type="predicted"/>